<reference evidence="14 15" key="1">
    <citation type="submission" date="2011-02" db="EMBL/GenBank/DDBJ databases">
        <title>The Genome Sequence of Mortierella verticillata NRRL 6337.</title>
        <authorList>
            <consortium name="The Broad Institute Genome Sequencing Platform"/>
            <person name="Russ C."/>
            <person name="Cuomo C."/>
            <person name="Burger G."/>
            <person name="Gray M.W."/>
            <person name="Holland P.W.H."/>
            <person name="King N."/>
            <person name="Lang F.B.F."/>
            <person name="Roger A.J."/>
            <person name="Ruiz-Trillo I."/>
            <person name="Young S.K."/>
            <person name="Zeng Q."/>
            <person name="Gargeya S."/>
            <person name="Alvarado L."/>
            <person name="Berlin A."/>
            <person name="Chapman S.B."/>
            <person name="Chen Z."/>
            <person name="Freedman E."/>
            <person name="Gellesch M."/>
            <person name="Goldberg J."/>
            <person name="Griggs A."/>
            <person name="Gujja S."/>
            <person name="Heilman E."/>
            <person name="Heiman D."/>
            <person name="Howarth C."/>
            <person name="Mehta T."/>
            <person name="Neiman D."/>
            <person name="Pearson M."/>
            <person name="Roberts A."/>
            <person name="Saif S."/>
            <person name="Shea T."/>
            <person name="Shenoy N."/>
            <person name="Sisk P."/>
            <person name="Stolte C."/>
            <person name="Sykes S."/>
            <person name="White J."/>
            <person name="Yandava C."/>
            <person name="Haas B."/>
            <person name="Nusbaum C."/>
            <person name="Birren B."/>
        </authorList>
    </citation>
    <scope>NUCLEOTIDE SEQUENCE [LARGE SCALE GENOMIC DNA]</scope>
    <source>
        <strain evidence="14 15">NRRL 6337</strain>
    </source>
</reference>
<keyword evidence="6 11" id="KW-0255">Endonuclease</keyword>
<protein>
    <recommendedName>
        <fullName evidence="13">VLRF1 domain-containing protein</fullName>
    </recommendedName>
</protein>
<dbReference type="EMBL" id="KN042429">
    <property type="protein sequence ID" value="KFH62947.1"/>
    <property type="molecule type" value="Genomic_DNA"/>
</dbReference>
<sequence length="776" mass="87609">MDNTTSPPIPQLHSLSLFFLPKDLITSLELPNSLITPSTTPEPTQATLALVSTNEPHVGLAPSPTSLTVTPSCRVCGLARLDSVEQQREHVKSEWHRYNLKQQILDKTAHPIQEQHFKRLAAQLSLNQHKQDLAKVHTSHKTKKSSRRHSGNSISEDANGKDDLMQCLLRDLEITVQENARARLNDPVRIAQEQALELQRQKARMSPCIWFTTSLYGTTVRLGVYKNALVNRGLCEDPKAYLDSVQIAVAPIPPKKIKIKRAARARLLEQQQQLAGKDAPLETSEQKPMDVVQVPLSLPLDPPRPRYWTMFLLGGGHFAGMVIDLTGQVKRYSRVREMKIEVHKTFHRYTVRKRNGGAQSSFGAANSAGAMVRMYNEAALKLEVRELLEKWSEWIQKSEMVFMHAPGNNRRTVIYDGSIVAAAEKEGRLRSIPFVTRRPTLTEVKRCYSELTAVKVSTLPQEELEALEQAEAEALQNTEDRQEGEIDEEEIEEEIDEEEEDNNEDEEVLENDDVVEPLDDTQLSEALKLVELVRKGRADAVSTHLLRCGNKSTLLPVFPPKKEYDFHRTPTLLHLAAHHGQTEVVKVLLEKHLVDPTVTSLASSLTAYEVSKDKETRNTFRRAMARMPDQWEWRLLARVPAPLTPEMERRAKEKSRKQLAGEKERKKTHKQGATSGSMSFDALDKVVAFATTSRSPSPLSPCLDGARERERRANAAEARMLAQRQLRQQPQQEAQVPTKLCSLCGGALDRENSLPFEKFGKQFCSMRCVVDDTMNN</sequence>
<dbReference type="Pfam" id="PF00023">
    <property type="entry name" value="Ank"/>
    <property type="match status" value="1"/>
</dbReference>
<name>A0A086TLX0_9FUNG</name>
<comment type="subcellular location">
    <subcellularLocation>
        <location evidence="1">Cytoplasm</location>
    </subcellularLocation>
</comment>
<evidence type="ECO:0000256" key="9">
    <source>
        <dbReference type="ARBA" id="ARBA00023054"/>
    </source>
</evidence>
<dbReference type="Gene3D" id="1.25.40.20">
    <property type="entry name" value="Ankyrin repeat-containing domain"/>
    <property type="match status" value="1"/>
</dbReference>
<feature type="domain" description="VLRF1" evidence="13">
    <location>
        <begin position="304"/>
        <end position="454"/>
    </location>
</feature>
<evidence type="ECO:0000256" key="5">
    <source>
        <dbReference type="ARBA" id="ARBA00022737"/>
    </source>
</evidence>
<comment type="domain">
    <text evidence="11">The VLRF1 domain mediates binding to the 60S ribosomal subunit.</text>
</comment>
<gene>
    <name evidence="14" type="ORF">MVEG_10985</name>
</gene>
<evidence type="ECO:0000256" key="7">
    <source>
        <dbReference type="ARBA" id="ARBA00022801"/>
    </source>
</evidence>
<keyword evidence="3 11" id="KW-0963">Cytoplasm</keyword>
<dbReference type="GO" id="GO:0004519">
    <property type="term" value="F:endonuclease activity"/>
    <property type="evidence" value="ECO:0007669"/>
    <property type="project" value="UniProtKB-KW"/>
</dbReference>
<dbReference type="InterPro" id="IPR036770">
    <property type="entry name" value="Ankyrin_rpt-contain_sf"/>
</dbReference>
<evidence type="ECO:0000259" key="13">
    <source>
        <dbReference type="PROSITE" id="PS52044"/>
    </source>
</evidence>
<dbReference type="AlphaFoldDB" id="A0A086TLX0"/>
<keyword evidence="4 11" id="KW-0540">Nuclease</keyword>
<keyword evidence="5" id="KW-0677">Repeat</keyword>
<organism evidence="14 15">
    <name type="scientific">Podila verticillata NRRL 6337</name>
    <dbReference type="NCBI Taxonomy" id="1069443"/>
    <lineage>
        <taxon>Eukaryota</taxon>
        <taxon>Fungi</taxon>
        <taxon>Fungi incertae sedis</taxon>
        <taxon>Mucoromycota</taxon>
        <taxon>Mortierellomycotina</taxon>
        <taxon>Mortierellomycetes</taxon>
        <taxon>Mortierellales</taxon>
        <taxon>Mortierellaceae</taxon>
        <taxon>Podila</taxon>
    </lineage>
</organism>
<evidence type="ECO:0000256" key="10">
    <source>
        <dbReference type="PROSITE-ProRule" id="PRU00023"/>
    </source>
</evidence>
<feature type="repeat" description="ANK" evidence="10">
    <location>
        <begin position="568"/>
        <end position="591"/>
    </location>
</feature>
<dbReference type="Pfam" id="PF18826">
    <property type="entry name" value="bVLRF1"/>
    <property type="match status" value="1"/>
</dbReference>
<dbReference type="GO" id="GO:0005737">
    <property type="term" value="C:cytoplasm"/>
    <property type="evidence" value="ECO:0007669"/>
    <property type="project" value="UniProtKB-SubCell"/>
</dbReference>
<feature type="region of interest" description="Disordered" evidence="12">
    <location>
        <begin position="644"/>
        <end position="677"/>
    </location>
</feature>
<evidence type="ECO:0000256" key="12">
    <source>
        <dbReference type="SAM" id="MobiDB-lite"/>
    </source>
</evidence>
<evidence type="ECO:0000256" key="2">
    <source>
        <dbReference type="ARBA" id="ARBA00009262"/>
    </source>
</evidence>
<dbReference type="PANTHER" id="PTHR16036:SF2">
    <property type="entry name" value="TRNA ENDONUCLEASE ANKZF1"/>
    <property type="match status" value="1"/>
</dbReference>
<dbReference type="InterPro" id="IPR041175">
    <property type="entry name" value="VLRF1/Vms1"/>
</dbReference>
<evidence type="ECO:0000256" key="11">
    <source>
        <dbReference type="PROSITE-ProRule" id="PRU01389"/>
    </source>
</evidence>
<dbReference type="GO" id="GO:0036503">
    <property type="term" value="P:ERAD pathway"/>
    <property type="evidence" value="ECO:0007669"/>
    <property type="project" value="TreeGrafter"/>
</dbReference>
<feature type="compositionally biased region" description="Basic residues" evidence="12">
    <location>
        <begin position="137"/>
        <end position="150"/>
    </location>
</feature>
<keyword evidence="15" id="KW-1185">Reference proteome</keyword>
<keyword evidence="9" id="KW-0175">Coiled coil</keyword>
<dbReference type="PROSITE" id="PS50297">
    <property type="entry name" value="ANK_REP_REGION"/>
    <property type="match status" value="1"/>
</dbReference>
<evidence type="ECO:0000256" key="8">
    <source>
        <dbReference type="ARBA" id="ARBA00023043"/>
    </source>
</evidence>
<evidence type="ECO:0000313" key="15">
    <source>
        <dbReference type="Proteomes" id="UP000243308"/>
    </source>
</evidence>
<evidence type="ECO:0000256" key="3">
    <source>
        <dbReference type="ARBA" id="ARBA00022490"/>
    </source>
</evidence>
<evidence type="ECO:0000256" key="1">
    <source>
        <dbReference type="ARBA" id="ARBA00004496"/>
    </source>
</evidence>
<evidence type="ECO:0000256" key="6">
    <source>
        <dbReference type="ARBA" id="ARBA00022759"/>
    </source>
</evidence>
<dbReference type="InterPro" id="IPR002110">
    <property type="entry name" value="Ankyrin_rpt"/>
</dbReference>
<dbReference type="PANTHER" id="PTHR16036">
    <property type="entry name" value="ANKYRIN REPEAT AND ZINC FINGER DOMAIN-CONTAINING PROTEIN 1"/>
    <property type="match status" value="1"/>
</dbReference>
<evidence type="ECO:0000256" key="4">
    <source>
        <dbReference type="ARBA" id="ARBA00022722"/>
    </source>
</evidence>
<evidence type="ECO:0000313" key="14">
    <source>
        <dbReference type="EMBL" id="KFH62947.1"/>
    </source>
</evidence>
<keyword evidence="8 10" id="KW-0040">ANK repeat</keyword>
<dbReference type="InterPro" id="IPR047139">
    <property type="entry name" value="ANKZ1/VMS1"/>
</dbReference>
<dbReference type="GO" id="GO:0016787">
    <property type="term" value="F:hydrolase activity"/>
    <property type="evidence" value="ECO:0007669"/>
    <property type="project" value="UniProtKB-KW"/>
</dbReference>
<dbReference type="PROSITE" id="PS52044">
    <property type="entry name" value="VLRF1"/>
    <property type="match status" value="1"/>
</dbReference>
<feature type="region of interest" description="Disordered" evidence="12">
    <location>
        <begin position="132"/>
        <end position="159"/>
    </location>
</feature>
<accession>A0A086TLX0</accession>
<feature type="region of interest" description="Disordered" evidence="12">
    <location>
        <begin position="474"/>
        <end position="511"/>
    </location>
</feature>
<feature type="active site" evidence="11">
    <location>
        <position position="359"/>
    </location>
</feature>
<feature type="compositionally biased region" description="Acidic residues" evidence="12">
    <location>
        <begin position="485"/>
        <end position="511"/>
    </location>
</feature>
<proteinExistence type="inferred from homology"/>
<dbReference type="OrthoDB" id="429841at2759"/>
<dbReference type="Proteomes" id="UP000243308">
    <property type="component" value="Unassembled WGS sequence"/>
</dbReference>
<keyword evidence="7 11" id="KW-0378">Hydrolase</keyword>
<comment type="similarity">
    <text evidence="2 11">Belongs to the ANKZF1/VMS1 family.</text>
</comment>
<dbReference type="PROSITE" id="PS50088">
    <property type="entry name" value="ANK_REPEAT"/>
    <property type="match status" value="1"/>
</dbReference>